<name>A0A1F7IV88_9BACT</name>
<dbReference type="AlphaFoldDB" id="A0A1F7IV88"/>
<keyword evidence="1" id="KW-0472">Membrane</keyword>
<dbReference type="Gene3D" id="3.40.109.30">
    <property type="entry name" value="putative nitroreductase (tm1586), domain 2"/>
    <property type="match status" value="1"/>
</dbReference>
<dbReference type="Gene3D" id="3.40.109.10">
    <property type="entry name" value="NADH Oxidase"/>
    <property type="match status" value="1"/>
</dbReference>
<dbReference type="GO" id="GO:0016491">
    <property type="term" value="F:oxidoreductase activity"/>
    <property type="evidence" value="ECO:0007669"/>
    <property type="project" value="InterPro"/>
</dbReference>
<keyword evidence="1" id="KW-1133">Transmembrane helix</keyword>
<proteinExistence type="predicted"/>
<gene>
    <name evidence="2" type="ORF">A3A93_05835</name>
</gene>
<organism evidence="2 3">
    <name type="scientific">Candidatus Roizmanbacteria bacterium RIFCSPLOWO2_01_FULL_38_12</name>
    <dbReference type="NCBI Taxonomy" id="1802061"/>
    <lineage>
        <taxon>Bacteria</taxon>
        <taxon>Candidatus Roizmaniibacteriota</taxon>
    </lineage>
</organism>
<evidence type="ECO:0000256" key="1">
    <source>
        <dbReference type="SAM" id="Phobius"/>
    </source>
</evidence>
<sequence>MSRQIKANDFPKNQDFEAKMKYMLSYAILAPNSHNTQPWKFEIDKKNRYLHIYLDWQRTLQYSDRYNREAYISLGCALANLIVALDYFNFLYSIEYFPEDSVKDIAIRIKVDKKLKRSISSLSNLFPYITKRVTNRFPPIKKQINKDILHNIEKYNNDISIKTIFIENQNIKDKIADLMYKAIYFAFSNKMFKEELSQWVRSNYTKQKDGMPLYDSGIPSPITILAPFLIKTVPPKLQAATNRRLVAESSSLLILTSENNDRTSWIKAGKVYELLALAGTAHSLFVSAMAGIIEHEDSCYNLRKSINIEGNPIFFARISYVNKTPQHSPRRLMRDFLS</sequence>
<accession>A0A1F7IV88</accession>
<dbReference type="InterPro" id="IPR000415">
    <property type="entry name" value="Nitroreductase-like"/>
</dbReference>
<dbReference type="STRING" id="1802061.A3A93_05835"/>
<keyword evidence="1" id="KW-0812">Transmembrane</keyword>
<dbReference type="NCBIfam" id="NF047509">
    <property type="entry name" value="Rv3131_FMN_oxido"/>
    <property type="match status" value="1"/>
</dbReference>
<dbReference type="SUPFAM" id="SSF55469">
    <property type="entry name" value="FMN-dependent nitroreductase-like"/>
    <property type="match status" value="1"/>
</dbReference>
<evidence type="ECO:0000313" key="2">
    <source>
        <dbReference type="EMBL" id="OGK47281.1"/>
    </source>
</evidence>
<dbReference type="Proteomes" id="UP000177141">
    <property type="component" value="Unassembled WGS sequence"/>
</dbReference>
<feature type="transmembrane region" description="Helical" evidence="1">
    <location>
        <begin position="70"/>
        <end position="92"/>
    </location>
</feature>
<evidence type="ECO:0008006" key="4">
    <source>
        <dbReference type="Google" id="ProtNLM"/>
    </source>
</evidence>
<dbReference type="EMBL" id="MGAL01000034">
    <property type="protein sequence ID" value="OGK47281.1"/>
    <property type="molecule type" value="Genomic_DNA"/>
</dbReference>
<evidence type="ECO:0000313" key="3">
    <source>
        <dbReference type="Proteomes" id="UP000177141"/>
    </source>
</evidence>
<protein>
    <recommendedName>
        <fullName evidence="4">Nitroreductase domain-containing protein</fullName>
    </recommendedName>
</protein>
<comment type="caution">
    <text evidence="2">The sequence shown here is derived from an EMBL/GenBank/DDBJ whole genome shotgun (WGS) entry which is preliminary data.</text>
</comment>
<reference evidence="2 3" key="1">
    <citation type="journal article" date="2016" name="Nat. Commun.">
        <title>Thousands of microbial genomes shed light on interconnected biogeochemical processes in an aquifer system.</title>
        <authorList>
            <person name="Anantharaman K."/>
            <person name="Brown C.T."/>
            <person name="Hug L.A."/>
            <person name="Sharon I."/>
            <person name="Castelle C.J."/>
            <person name="Probst A.J."/>
            <person name="Thomas B.C."/>
            <person name="Singh A."/>
            <person name="Wilkins M.J."/>
            <person name="Karaoz U."/>
            <person name="Brodie E.L."/>
            <person name="Williams K.H."/>
            <person name="Hubbard S.S."/>
            <person name="Banfield J.F."/>
        </authorList>
    </citation>
    <scope>NUCLEOTIDE SEQUENCE [LARGE SCALE GENOMIC DNA]</scope>
</reference>